<evidence type="ECO:0000256" key="2">
    <source>
        <dbReference type="ARBA" id="ARBA00023125"/>
    </source>
</evidence>
<dbReference type="PATRIC" id="fig|1658765.3.peg.3848"/>
<dbReference type="PANTHER" id="PTHR47894:SF1">
    <property type="entry name" value="HTH-TYPE TRANSCRIPTIONAL REGULATOR VQSM"/>
    <property type="match status" value="1"/>
</dbReference>
<feature type="domain" description="HTH araC/xylS-type" evidence="4">
    <location>
        <begin position="261"/>
        <end position="359"/>
    </location>
</feature>
<keyword evidence="2 5" id="KW-0238">DNA-binding</keyword>
<keyword evidence="6" id="KW-1185">Reference proteome</keyword>
<evidence type="ECO:0000259" key="4">
    <source>
        <dbReference type="PROSITE" id="PS01124"/>
    </source>
</evidence>
<keyword evidence="1" id="KW-0805">Transcription regulation</keyword>
<dbReference type="GO" id="GO:0005829">
    <property type="term" value="C:cytosol"/>
    <property type="evidence" value="ECO:0007669"/>
    <property type="project" value="TreeGrafter"/>
</dbReference>
<gene>
    <name evidence="5" type="ORF">Msub_20579</name>
</gene>
<sequence length="378" mass="42532">MTFCISNHDGLLTIRPENVTSTQPDTTGAPRVAASSTLALVHYLERQGVLNPPRVERLTGLSMSELRDPDRRVPADAHYRLWEHAEQVTGDPGVGLHAGQVVDPERMGLVGHVFFNCDTLGEAVTQYVRLHRLINESVFLSFEQTTDQAILCWQPDAAEHYCRQDMDRTLAAALTRTRHFIHPGIRADWAEIAHPAPAYADEYEKLLGGPVHFNCGTTRLAFNSRHLGHPIPRRNPYVYSAVLKQVNSLLARLQTRRSFGRRIRRLISKQMATEKIDADTLARQCHMSRQTLYRKLKKEGLSFHGLVEQVRQDKALRYVAGDHYALGEIAFLLGFSELSAFSRAFKRWTGSSPAEYRARHLAMQAADTQTPVSGSGSR</sequence>
<dbReference type="SMART" id="SM00342">
    <property type="entry name" value="HTH_ARAC"/>
    <property type="match status" value="1"/>
</dbReference>
<comment type="caution">
    <text evidence="5">The sequence shown here is derived from an EMBL/GenBank/DDBJ whole genome shotgun (WGS) entry which is preliminary data.</text>
</comment>
<dbReference type="Proteomes" id="UP000036102">
    <property type="component" value="Unassembled WGS sequence"/>
</dbReference>
<evidence type="ECO:0000313" key="5">
    <source>
        <dbReference type="EMBL" id="KMQ73379.1"/>
    </source>
</evidence>
<dbReference type="SUPFAM" id="SSF46689">
    <property type="entry name" value="Homeodomain-like"/>
    <property type="match status" value="1"/>
</dbReference>
<dbReference type="InterPro" id="IPR032687">
    <property type="entry name" value="AraC-type_N"/>
</dbReference>
<dbReference type="Pfam" id="PF12833">
    <property type="entry name" value="HTH_18"/>
    <property type="match status" value="1"/>
</dbReference>
<dbReference type="GO" id="GO:0000976">
    <property type="term" value="F:transcription cis-regulatory region binding"/>
    <property type="evidence" value="ECO:0007669"/>
    <property type="project" value="TreeGrafter"/>
</dbReference>
<reference evidence="5 6" key="1">
    <citation type="submission" date="2015-06" db="EMBL/GenBank/DDBJ databases">
        <title>Marinobacter subterrani, a genetically tractable neutrophilic iron-oxidizing strain isolated from the Soudan Iron Mine.</title>
        <authorList>
            <person name="Bonis B.M."/>
            <person name="Gralnick J.A."/>
        </authorList>
    </citation>
    <scope>NUCLEOTIDE SEQUENCE [LARGE SCALE GENOMIC DNA]</scope>
    <source>
        <strain evidence="5 6">JG233</strain>
    </source>
</reference>
<evidence type="ECO:0000256" key="1">
    <source>
        <dbReference type="ARBA" id="ARBA00023015"/>
    </source>
</evidence>
<dbReference type="InterPro" id="IPR020449">
    <property type="entry name" value="Tscrpt_reg_AraC-type_HTH"/>
</dbReference>
<dbReference type="PRINTS" id="PR00032">
    <property type="entry name" value="HTHARAC"/>
</dbReference>
<dbReference type="InterPro" id="IPR018060">
    <property type="entry name" value="HTH_AraC"/>
</dbReference>
<evidence type="ECO:0000256" key="3">
    <source>
        <dbReference type="ARBA" id="ARBA00023163"/>
    </source>
</evidence>
<protein>
    <submittedName>
        <fullName evidence="5">AraC-type DNA-binding domain-containing protein</fullName>
    </submittedName>
</protein>
<accession>A0A0J7J5Z7</accession>
<dbReference type="Gene3D" id="1.10.10.60">
    <property type="entry name" value="Homeodomain-like"/>
    <property type="match status" value="1"/>
</dbReference>
<name>A0A0J7J5Z7_9GAMM</name>
<dbReference type="STRING" id="1658765.Msub_20579"/>
<dbReference type="GO" id="GO:0003700">
    <property type="term" value="F:DNA-binding transcription factor activity"/>
    <property type="evidence" value="ECO:0007669"/>
    <property type="project" value="InterPro"/>
</dbReference>
<proteinExistence type="predicted"/>
<dbReference type="Pfam" id="PF12625">
    <property type="entry name" value="Arabinose_bd"/>
    <property type="match status" value="1"/>
</dbReference>
<dbReference type="EMBL" id="LFBU01000002">
    <property type="protein sequence ID" value="KMQ73379.1"/>
    <property type="molecule type" value="Genomic_DNA"/>
</dbReference>
<dbReference type="PROSITE" id="PS01124">
    <property type="entry name" value="HTH_ARAC_FAMILY_2"/>
    <property type="match status" value="1"/>
</dbReference>
<dbReference type="PANTHER" id="PTHR47894">
    <property type="entry name" value="HTH-TYPE TRANSCRIPTIONAL REGULATOR GADX"/>
    <property type="match status" value="1"/>
</dbReference>
<dbReference type="InterPro" id="IPR009057">
    <property type="entry name" value="Homeodomain-like_sf"/>
</dbReference>
<organism evidence="5 6">
    <name type="scientific">Marinobacter subterrani</name>
    <dbReference type="NCBI Taxonomy" id="1658765"/>
    <lineage>
        <taxon>Bacteria</taxon>
        <taxon>Pseudomonadati</taxon>
        <taxon>Pseudomonadota</taxon>
        <taxon>Gammaproteobacteria</taxon>
        <taxon>Pseudomonadales</taxon>
        <taxon>Marinobacteraceae</taxon>
        <taxon>Marinobacter</taxon>
    </lineage>
</organism>
<evidence type="ECO:0000313" key="6">
    <source>
        <dbReference type="Proteomes" id="UP000036102"/>
    </source>
</evidence>
<dbReference type="AlphaFoldDB" id="A0A0J7J5Z7"/>
<keyword evidence="3" id="KW-0804">Transcription</keyword>